<accession>A0A1C6UUW0</accession>
<keyword evidence="8" id="KW-0045">Antibiotic biosynthesis</keyword>
<dbReference type="PRINTS" id="PR00359">
    <property type="entry name" value="BP450"/>
</dbReference>
<evidence type="ECO:0000256" key="6">
    <source>
        <dbReference type="ARBA" id="ARBA00023004"/>
    </source>
</evidence>
<dbReference type="PRINTS" id="PR00385">
    <property type="entry name" value="P450"/>
</dbReference>
<evidence type="ECO:0000256" key="1">
    <source>
        <dbReference type="ARBA" id="ARBA00010617"/>
    </source>
</evidence>
<name>A0A1C6UUW0_9ACTN</name>
<keyword evidence="3 10" id="KW-0479">Metal-binding</keyword>
<dbReference type="PROSITE" id="PS00086">
    <property type="entry name" value="CYTOCHROME_P450"/>
    <property type="match status" value="1"/>
</dbReference>
<dbReference type="InterPro" id="IPR002397">
    <property type="entry name" value="Cyt_P450_B"/>
</dbReference>
<dbReference type="GO" id="GO:0016705">
    <property type="term" value="F:oxidoreductase activity, acting on paired donors, with incorporation or reduction of molecular oxygen"/>
    <property type="evidence" value="ECO:0007669"/>
    <property type="project" value="InterPro"/>
</dbReference>
<evidence type="ECO:0000256" key="4">
    <source>
        <dbReference type="ARBA" id="ARBA00022857"/>
    </source>
</evidence>
<dbReference type="FunFam" id="1.10.630.10:FF:000018">
    <property type="entry name" value="Cytochrome P450 monooxygenase"/>
    <property type="match status" value="1"/>
</dbReference>
<keyword evidence="2 10" id="KW-0349">Heme</keyword>
<dbReference type="InterPro" id="IPR036396">
    <property type="entry name" value="Cyt_P450_sf"/>
</dbReference>
<evidence type="ECO:0000256" key="5">
    <source>
        <dbReference type="ARBA" id="ARBA00023002"/>
    </source>
</evidence>
<dbReference type="GO" id="GO:0017000">
    <property type="term" value="P:antibiotic biosynthetic process"/>
    <property type="evidence" value="ECO:0007669"/>
    <property type="project" value="UniProtKB-KW"/>
</dbReference>
<dbReference type="CDD" id="cd11031">
    <property type="entry name" value="Cyp158A-like"/>
    <property type="match status" value="1"/>
</dbReference>
<dbReference type="PANTHER" id="PTHR46696:SF1">
    <property type="entry name" value="CYTOCHROME P450 YJIB-RELATED"/>
    <property type="match status" value="1"/>
</dbReference>
<dbReference type="OrthoDB" id="4156795at2"/>
<dbReference type="PANTHER" id="PTHR46696">
    <property type="entry name" value="P450, PUTATIVE (EUROFUNG)-RELATED"/>
    <property type="match status" value="1"/>
</dbReference>
<dbReference type="Pfam" id="PF00067">
    <property type="entry name" value="p450"/>
    <property type="match status" value="1"/>
</dbReference>
<dbReference type="EMBL" id="FMIA01000002">
    <property type="protein sequence ID" value="SCL57609.1"/>
    <property type="molecule type" value="Genomic_DNA"/>
</dbReference>
<evidence type="ECO:0000313" key="12">
    <source>
        <dbReference type="Proteomes" id="UP000198937"/>
    </source>
</evidence>
<evidence type="ECO:0000256" key="3">
    <source>
        <dbReference type="ARBA" id="ARBA00022723"/>
    </source>
</evidence>
<keyword evidence="12" id="KW-1185">Reference proteome</keyword>
<proteinExistence type="inferred from homology"/>
<evidence type="ECO:0000256" key="10">
    <source>
        <dbReference type="RuleBase" id="RU000461"/>
    </source>
</evidence>
<keyword evidence="5 10" id="KW-0560">Oxidoreductase</keyword>
<dbReference type="STRING" id="683228.GA0070617_3575"/>
<keyword evidence="4" id="KW-0521">NADP</keyword>
<evidence type="ECO:0000256" key="7">
    <source>
        <dbReference type="ARBA" id="ARBA00023033"/>
    </source>
</evidence>
<dbReference type="InterPro" id="IPR001128">
    <property type="entry name" value="Cyt_P450"/>
</dbReference>
<organism evidence="11 12">
    <name type="scientific">Micromonospora yangpuensis</name>
    <dbReference type="NCBI Taxonomy" id="683228"/>
    <lineage>
        <taxon>Bacteria</taxon>
        <taxon>Bacillati</taxon>
        <taxon>Actinomycetota</taxon>
        <taxon>Actinomycetes</taxon>
        <taxon>Micromonosporales</taxon>
        <taxon>Micromonosporaceae</taxon>
        <taxon>Micromonospora</taxon>
    </lineage>
</organism>
<keyword evidence="7 10" id="KW-0503">Monooxygenase</keyword>
<dbReference type="GO" id="GO:0020037">
    <property type="term" value="F:heme binding"/>
    <property type="evidence" value="ECO:0007669"/>
    <property type="project" value="InterPro"/>
</dbReference>
<dbReference type="Gene3D" id="1.10.630.10">
    <property type="entry name" value="Cytochrome P450"/>
    <property type="match status" value="1"/>
</dbReference>
<dbReference type="InterPro" id="IPR017972">
    <property type="entry name" value="Cyt_P450_CS"/>
</dbReference>
<gene>
    <name evidence="11" type="ORF">GA0070617_3575</name>
</gene>
<dbReference type="GO" id="GO:0004497">
    <property type="term" value="F:monooxygenase activity"/>
    <property type="evidence" value="ECO:0007669"/>
    <property type="project" value="UniProtKB-KW"/>
</dbReference>
<reference evidence="11 12" key="1">
    <citation type="submission" date="2016-06" db="EMBL/GenBank/DDBJ databases">
        <authorList>
            <person name="Kjaerup R.B."/>
            <person name="Dalgaard T.S."/>
            <person name="Juul-Madsen H.R."/>
        </authorList>
    </citation>
    <scope>NUCLEOTIDE SEQUENCE [LARGE SCALE GENOMIC DNA]</scope>
    <source>
        <strain evidence="11 12">DSM 45577</strain>
    </source>
</reference>
<protein>
    <submittedName>
        <fullName evidence="11">Nocardicin N-oxygenase</fullName>
    </submittedName>
</protein>
<dbReference type="Proteomes" id="UP000198937">
    <property type="component" value="Unassembled WGS sequence"/>
</dbReference>
<evidence type="ECO:0000256" key="9">
    <source>
        <dbReference type="ARBA" id="ARBA00060683"/>
    </source>
</evidence>
<comment type="similarity">
    <text evidence="1 10">Belongs to the cytochrome P450 family.</text>
</comment>
<dbReference type="GO" id="GO:0005506">
    <property type="term" value="F:iron ion binding"/>
    <property type="evidence" value="ECO:0007669"/>
    <property type="project" value="InterPro"/>
</dbReference>
<keyword evidence="6 10" id="KW-0408">Iron</keyword>
<evidence type="ECO:0000313" key="11">
    <source>
        <dbReference type="EMBL" id="SCL57609.1"/>
    </source>
</evidence>
<evidence type="ECO:0000256" key="2">
    <source>
        <dbReference type="ARBA" id="ARBA00022617"/>
    </source>
</evidence>
<dbReference type="SUPFAM" id="SSF48264">
    <property type="entry name" value="Cytochrome P450"/>
    <property type="match status" value="1"/>
</dbReference>
<evidence type="ECO:0000256" key="8">
    <source>
        <dbReference type="ARBA" id="ARBA00023194"/>
    </source>
</evidence>
<comment type="pathway">
    <text evidence="9">Antibiotic biosynthesis; mycinamicin biosynthesis.</text>
</comment>
<sequence>MGESRRYPFSPDHGLDIEPIYSELREHEPVSRVRLPYGGDAWLVTRYSDARIVLADPRFSRAATLGADIPRMLPDPDYAPAILTMDPPAHTRIRRLVAGAFSARQVAALRPMIEAHADDLIDRMLAAGPPADLVAGFGKPLAMAVICDVLGVPPGDQERFRGWSTTAVTAQTVAPAELEAALANLSGYLTELVAARRRHPTGDVLGQLVAARDDGEQLSEEELVFLGVTLLVAGHETSEKAIADAMFVLLQRPQQVERLRADPGLLPTAVEELLRYLPLETAGGAFSRVVTEELELGGVRLEAGDVVFVRLSVANRDPRTFAEPDRLDLTRARNPHLAFGHGIHLCLGSYLGRTELQVSLDRLLDRLPRLRLAVDPAEVQWRTDGFVRGPVRLPVTW</sequence>
<dbReference type="AlphaFoldDB" id="A0A1C6UUW0"/>